<reference evidence="2" key="1">
    <citation type="submission" date="2021-03" db="EMBL/GenBank/DDBJ databases">
        <title>Draft genome sequence of rust myrtle Austropuccinia psidii MF-1, a brazilian biotype.</title>
        <authorList>
            <person name="Quecine M.C."/>
            <person name="Pachon D.M.R."/>
            <person name="Bonatelli M.L."/>
            <person name="Correr F.H."/>
            <person name="Franceschini L.M."/>
            <person name="Leite T.F."/>
            <person name="Margarido G.R.A."/>
            <person name="Almeida C.A."/>
            <person name="Ferrarezi J.A."/>
            <person name="Labate C.A."/>
        </authorList>
    </citation>
    <scope>NUCLEOTIDE SEQUENCE</scope>
    <source>
        <strain evidence="2">MF-1</strain>
    </source>
</reference>
<comment type="caution">
    <text evidence="2">The sequence shown here is derived from an EMBL/GenBank/DDBJ whole genome shotgun (WGS) entry which is preliminary data.</text>
</comment>
<sequence length="124" mass="13513">LCLGWDRNCFPSPSLRKSAGDGKVPPSRGRGERDRNPLLCAYGKLGGPGRKNGPGPNPTWMNTSSPQIPDLTLHIHATTTPLKEAGSRSNPHPNPTLLRILVRSQSRQAPDTQIKPNFVPFKCI</sequence>
<keyword evidence="3" id="KW-1185">Reference proteome</keyword>
<accession>A0A9Q3PSL9</accession>
<dbReference type="Proteomes" id="UP000765509">
    <property type="component" value="Unassembled WGS sequence"/>
</dbReference>
<gene>
    <name evidence="2" type="ORF">O181_112358</name>
</gene>
<proteinExistence type="predicted"/>
<evidence type="ECO:0000313" key="3">
    <source>
        <dbReference type="Proteomes" id="UP000765509"/>
    </source>
</evidence>
<feature type="non-terminal residue" evidence="2">
    <location>
        <position position="1"/>
    </location>
</feature>
<evidence type="ECO:0000313" key="2">
    <source>
        <dbReference type="EMBL" id="MBW0572643.1"/>
    </source>
</evidence>
<organism evidence="2 3">
    <name type="scientific">Austropuccinia psidii MF-1</name>
    <dbReference type="NCBI Taxonomy" id="1389203"/>
    <lineage>
        <taxon>Eukaryota</taxon>
        <taxon>Fungi</taxon>
        <taxon>Dikarya</taxon>
        <taxon>Basidiomycota</taxon>
        <taxon>Pucciniomycotina</taxon>
        <taxon>Pucciniomycetes</taxon>
        <taxon>Pucciniales</taxon>
        <taxon>Sphaerophragmiaceae</taxon>
        <taxon>Austropuccinia</taxon>
    </lineage>
</organism>
<dbReference type="AlphaFoldDB" id="A0A9Q3PSL9"/>
<feature type="compositionally biased region" description="Polar residues" evidence="1">
    <location>
        <begin position="77"/>
        <end position="91"/>
    </location>
</feature>
<name>A0A9Q3PSL9_9BASI</name>
<feature type="region of interest" description="Disordered" evidence="1">
    <location>
        <begin position="13"/>
        <end position="95"/>
    </location>
</feature>
<evidence type="ECO:0000256" key="1">
    <source>
        <dbReference type="SAM" id="MobiDB-lite"/>
    </source>
</evidence>
<protein>
    <submittedName>
        <fullName evidence="2">Uncharacterized protein</fullName>
    </submittedName>
</protein>
<dbReference type="EMBL" id="AVOT02090482">
    <property type="protein sequence ID" value="MBW0572643.1"/>
    <property type="molecule type" value="Genomic_DNA"/>
</dbReference>